<geneLocation type="plasmid" evidence="1">
    <name>p205880-NR1</name>
</geneLocation>
<sequence length="45" mass="5166">MFEAVRLPRYCYGDNQAHNAKAKFRCPEQGKAEMSASCQMLTLRN</sequence>
<dbReference type="EMBL" id="MF144193">
    <property type="protein sequence ID" value="ASK37250.1"/>
    <property type="molecule type" value="Genomic_DNA"/>
</dbReference>
<dbReference type="AlphaFoldDB" id="A0A220SUW3"/>
<protein>
    <submittedName>
        <fullName evidence="1">Uncharacterized protein</fullName>
    </submittedName>
</protein>
<keyword evidence="1" id="KW-0614">Plasmid</keyword>
<evidence type="ECO:0000313" key="1">
    <source>
        <dbReference type="EMBL" id="ASK37250.1"/>
    </source>
</evidence>
<reference evidence="1" key="1">
    <citation type="submission" date="2017-05" db="EMBL/GenBank/DDBJ databases">
        <title>Complete sequence of plasmid p205880-NR1.</title>
        <authorList>
            <person name="Wang S."/>
            <person name="Zhou D."/>
        </authorList>
    </citation>
    <scope>NUCLEOTIDE SEQUENCE</scope>
    <source>
        <strain evidence="1">205880</strain>
        <plasmid evidence="1">p205880-NR1</plasmid>
    </source>
</reference>
<organism evidence="1">
    <name type="scientific">Klebsiella pneumoniae</name>
    <dbReference type="NCBI Taxonomy" id="573"/>
    <lineage>
        <taxon>Bacteria</taxon>
        <taxon>Pseudomonadati</taxon>
        <taxon>Pseudomonadota</taxon>
        <taxon>Gammaproteobacteria</taxon>
        <taxon>Enterobacterales</taxon>
        <taxon>Enterobacteriaceae</taxon>
        <taxon>Klebsiella/Raoultella group</taxon>
        <taxon>Klebsiella</taxon>
        <taxon>Klebsiella pneumoniae complex</taxon>
    </lineage>
</organism>
<accession>A0A220SUW3</accession>
<proteinExistence type="predicted"/>
<name>A0A220SUW3_KLEPN</name>